<organism evidence="1 2">
    <name type="scientific">Kitasatospora viridis</name>
    <dbReference type="NCBI Taxonomy" id="281105"/>
    <lineage>
        <taxon>Bacteria</taxon>
        <taxon>Bacillati</taxon>
        <taxon>Actinomycetota</taxon>
        <taxon>Actinomycetes</taxon>
        <taxon>Kitasatosporales</taxon>
        <taxon>Streptomycetaceae</taxon>
        <taxon>Kitasatospora</taxon>
    </lineage>
</organism>
<gene>
    <name evidence="1" type="ORF">FHX73_18158</name>
</gene>
<evidence type="ECO:0000313" key="2">
    <source>
        <dbReference type="Proteomes" id="UP000317940"/>
    </source>
</evidence>
<proteinExistence type="predicted"/>
<reference evidence="1 2" key="1">
    <citation type="submission" date="2019-06" db="EMBL/GenBank/DDBJ databases">
        <title>Sequencing the genomes of 1000 actinobacteria strains.</title>
        <authorList>
            <person name="Klenk H.-P."/>
        </authorList>
    </citation>
    <scope>NUCLEOTIDE SEQUENCE [LARGE SCALE GENOMIC DNA]</scope>
    <source>
        <strain evidence="1 2">DSM 44826</strain>
    </source>
</reference>
<dbReference type="AlphaFoldDB" id="A0A561SAB6"/>
<dbReference type="RefSeq" id="WP_145911577.1">
    <property type="nucleotide sequence ID" value="NZ_BAAAMZ010000022.1"/>
</dbReference>
<dbReference type="Proteomes" id="UP000317940">
    <property type="component" value="Unassembled WGS sequence"/>
</dbReference>
<name>A0A561SAB6_9ACTN</name>
<keyword evidence="2" id="KW-1185">Reference proteome</keyword>
<evidence type="ECO:0000313" key="1">
    <source>
        <dbReference type="EMBL" id="TWF71787.1"/>
    </source>
</evidence>
<evidence type="ECO:0008006" key="3">
    <source>
        <dbReference type="Google" id="ProtNLM"/>
    </source>
</evidence>
<accession>A0A561SAB6</accession>
<dbReference type="OrthoDB" id="4235039at2"/>
<comment type="caution">
    <text evidence="1">The sequence shown here is derived from an EMBL/GenBank/DDBJ whole genome shotgun (WGS) entry which is preliminary data.</text>
</comment>
<sequence length="95" mass="10856">MSEEHPVDAWRRLGREAEQARVAAGLTRKQVGTVMKSTDRSILRLERGRVYGHPDDVPSASDYNSEGYWLPRLWLLEQAVGWPPGRASEILRQEI</sequence>
<dbReference type="EMBL" id="VIWT01000008">
    <property type="protein sequence ID" value="TWF71787.1"/>
    <property type="molecule type" value="Genomic_DNA"/>
</dbReference>
<protein>
    <recommendedName>
        <fullName evidence="3">Helix-turn-helix protein</fullName>
    </recommendedName>
</protein>